<dbReference type="Proteomes" id="UP001057561">
    <property type="component" value="Chromosome"/>
</dbReference>
<organism evidence="2 5">
    <name type="scientific">Dolichospermum heterosporum TAC447</name>
    <dbReference type="NCBI Taxonomy" id="747523"/>
    <lineage>
        <taxon>Bacteria</taxon>
        <taxon>Bacillati</taxon>
        <taxon>Cyanobacteriota</taxon>
        <taxon>Cyanophyceae</taxon>
        <taxon>Nostocales</taxon>
        <taxon>Aphanizomenonaceae</taxon>
        <taxon>Dolichospermum</taxon>
        <taxon>Dolichospermum heterosporum</taxon>
    </lineage>
</organism>
<name>A0ABY5LZY3_9CYAN</name>
<evidence type="ECO:0000313" key="4">
    <source>
        <dbReference type="EMBL" id="UUO17618.1"/>
    </source>
</evidence>
<accession>A0ABY5LZY3</accession>
<gene>
    <name evidence="4" type="ORF">NG743_11880</name>
    <name evidence="1" type="ORF">NG743_18905</name>
    <name evidence="2" type="ORF">NG743_24540</name>
    <name evidence="3" type="ORF">NG743_26175</name>
</gene>
<dbReference type="EMBL" id="CP099464">
    <property type="protein sequence ID" value="UUO17618.1"/>
    <property type="molecule type" value="Genomic_DNA"/>
</dbReference>
<reference evidence="2" key="1">
    <citation type="submission" date="2022-06" db="EMBL/GenBank/DDBJ databases">
        <title>Nostosin G and Spiroidesin B from the Cyanobacterium Dolichospermum sp. NIES-1697.</title>
        <authorList>
            <person name="Phan C.-S."/>
            <person name="Mehjabin J.J."/>
            <person name="Anas A.R.J."/>
            <person name="Hayasaka M."/>
            <person name="Onoki R."/>
            <person name="Wang J."/>
            <person name="Umezawa T."/>
            <person name="Washio K."/>
            <person name="Morikawa M."/>
            <person name="Okino T."/>
        </authorList>
    </citation>
    <scope>NUCLEOTIDE SEQUENCE</scope>
    <source>
        <strain evidence="2">NIES-1697</strain>
    </source>
</reference>
<proteinExistence type="predicted"/>
<dbReference type="EMBL" id="CP099464">
    <property type="protein sequence ID" value="UUO15134.1"/>
    <property type="molecule type" value="Genomic_DNA"/>
</dbReference>
<sequence length="90" mass="10481">MSEWLVTLRKHRNYCLAERQRGFETNNQKSDESVMYYYGAFSDLDSRIEYGSYCPLTCPIVKHGIMYAELTKNSNEVPLQTQKAARTIYG</sequence>
<evidence type="ECO:0000313" key="5">
    <source>
        <dbReference type="Proteomes" id="UP001057561"/>
    </source>
</evidence>
<evidence type="ECO:0000313" key="2">
    <source>
        <dbReference type="EMBL" id="UUO15134.1"/>
    </source>
</evidence>
<dbReference type="EMBL" id="CP099464">
    <property type="protein sequence ID" value="UUO14102.1"/>
    <property type="molecule type" value="Genomic_DNA"/>
</dbReference>
<dbReference type="EMBL" id="CP099464">
    <property type="protein sequence ID" value="UUO15432.1"/>
    <property type="molecule type" value="Genomic_DNA"/>
</dbReference>
<dbReference type="RefSeq" id="WP_257120677.1">
    <property type="nucleotide sequence ID" value="NZ_CP099464.1"/>
</dbReference>
<evidence type="ECO:0000313" key="1">
    <source>
        <dbReference type="EMBL" id="UUO14102.1"/>
    </source>
</evidence>
<keyword evidence="5" id="KW-1185">Reference proteome</keyword>
<protein>
    <submittedName>
        <fullName evidence="2">Uncharacterized protein</fullName>
    </submittedName>
</protein>
<evidence type="ECO:0000313" key="3">
    <source>
        <dbReference type="EMBL" id="UUO15432.1"/>
    </source>
</evidence>